<dbReference type="Pfam" id="PF03595">
    <property type="entry name" value="SLAC1"/>
    <property type="match status" value="1"/>
</dbReference>
<evidence type="ECO:0000313" key="9">
    <source>
        <dbReference type="EMBL" id="GEL23434.1"/>
    </source>
</evidence>
<feature type="transmembrane region" description="Helical" evidence="8">
    <location>
        <begin position="115"/>
        <end position="138"/>
    </location>
</feature>
<dbReference type="InterPro" id="IPR051629">
    <property type="entry name" value="Sulfite_efflux_TDT"/>
</dbReference>
<evidence type="ECO:0000256" key="4">
    <source>
        <dbReference type="ARBA" id="ARBA00022475"/>
    </source>
</evidence>
<dbReference type="GO" id="GO:0005886">
    <property type="term" value="C:plasma membrane"/>
    <property type="evidence" value="ECO:0007669"/>
    <property type="project" value="UniProtKB-SubCell"/>
</dbReference>
<dbReference type="InterPro" id="IPR038665">
    <property type="entry name" value="Voltage-dep_anion_channel_sf"/>
</dbReference>
<feature type="transmembrane region" description="Helical" evidence="8">
    <location>
        <begin position="176"/>
        <end position="205"/>
    </location>
</feature>
<evidence type="ECO:0000256" key="5">
    <source>
        <dbReference type="ARBA" id="ARBA00022692"/>
    </source>
</evidence>
<feature type="transmembrane region" description="Helical" evidence="8">
    <location>
        <begin position="20"/>
        <end position="42"/>
    </location>
</feature>
<dbReference type="OrthoDB" id="958273at2"/>
<feature type="transmembrane region" description="Helical" evidence="8">
    <location>
        <begin position="86"/>
        <end position="109"/>
    </location>
</feature>
<comment type="subcellular location">
    <subcellularLocation>
        <location evidence="1">Cell membrane</location>
        <topology evidence="1">Multi-pass membrane protein</topology>
    </subcellularLocation>
</comment>
<evidence type="ECO:0000256" key="2">
    <source>
        <dbReference type="ARBA" id="ARBA00008566"/>
    </source>
</evidence>
<dbReference type="InterPro" id="IPR004695">
    <property type="entry name" value="SLAC1/Mae1/Ssu1/TehA"/>
</dbReference>
<dbReference type="AlphaFoldDB" id="A0A511DI49"/>
<gene>
    <name evidence="9" type="ORF">PSU4_23880</name>
</gene>
<evidence type="ECO:0000256" key="6">
    <source>
        <dbReference type="ARBA" id="ARBA00022989"/>
    </source>
</evidence>
<protein>
    <submittedName>
        <fullName evidence="9">C4-dicarboxylate transporter</fullName>
    </submittedName>
</protein>
<keyword evidence="7 8" id="KW-0472">Membrane</keyword>
<feature type="transmembrane region" description="Helical" evidence="8">
    <location>
        <begin position="48"/>
        <end position="66"/>
    </location>
</feature>
<keyword evidence="4" id="KW-1003">Cell membrane</keyword>
<keyword evidence="5 8" id="KW-0812">Transmembrane</keyword>
<feature type="transmembrane region" description="Helical" evidence="8">
    <location>
        <begin position="217"/>
        <end position="236"/>
    </location>
</feature>
<dbReference type="Gene3D" id="1.50.10.150">
    <property type="entry name" value="Voltage-dependent anion channel"/>
    <property type="match status" value="1"/>
</dbReference>
<feature type="transmembrane region" description="Helical" evidence="8">
    <location>
        <begin position="256"/>
        <end position="278"/>
    </location>
</feature>
<dbReference type="GO" id="GO:0000319">
    <property type="term" value="F:sulfite transmembrane transporter activity"/>
    <property type="evidence" value="ECO:0007669"/>
    <property type="project" value="TreeGrafter"/>
</dbReference>
<reference evidence="9 10" key="1">
    <citation type="submission" date="2019-07" db="EMBL/GenBank/DDBJ databases">
        <title>Whole genome shotgun sequence of Pseudonocardia sulfidoxydans NBRC 16205.</title>
        <authorList>
            <person name="Hosoyama A."/>
            <person name="Uohara A."/>
            <person name="Ohji S."/>
            <person name="Ichikawa N."/>
        </authorList>
    </citation>
    <scope>NUCLEOTIDE SEQUENCE [LARGE SCALE GENOMIC DNA]</scope>
    <source>
        <strain evidence="9 10">NBRC 16205</strain>
    </source>
</reference>
<comment type="similarity">
    <text evidence="2">Belongs to the tellurite-resistance/dicarboxylate transporter (TDT) family.</text>
</comment>
<proteinExistence type="inferred from homology"/>
<evidence type="ECO:0000313" key="10">
    <source>
        <dbReference type="Proteomes" id="UP000321685"/>
    </source>
</evidence>
<evidence type="ECO:0000256" key="3">
    <source>
        <dbReference type="ARBA" id="ARBA00022448"/>
    </source>
</evidence>
<feature type="transmembrane region" description="Helical" evidence="8">
    <location>
        <begin position="150"/>
        <end position="170"/>
    </location>
</feature>
<dbReference type="EMBL" id="BJVJ01000019">
    <property type="protein sequence ID" value="GEL23434.1"/>
    <property type="molecule type" value="Genomic_DNA"/>
</dbReference>
<name>A0A511DI49_9PSEU</name>
<keyword evidence="10" id="KW-1185">Reference proteome</keyword>
<keyword evidence="6 8" id="KW-1133">Transmembrane helix</keyword>
<dbReference type="PANTHER" id="PTHR31686:SF1">
    <property type="entry name" value="SULFITE EFFLUX PUMP SSU1"/>
    <property type="match status" value="1"/>
</dbReference>
<evidence type="ECO:0000256" key="1">
    <source>
        <dbReference type="ARBA" id="ARBA00004651"/>
    </source>
</evidence>
<dbReference type="RefSeq" id="WP_147106523.1">
    <property type="nucleotide sequence ID" value="NZ_BJVJ01000019.1"/>
</dbReference>
<accession>A0A511DI49</accession>
<keyword evidence="3" id="KW-0813">Transport</keyword>
<sequence length="351" mass="37946">MSELPHETTSIPDPPLARFFPGYFAFVMATGVVALGCSALGVAGAGEVLYVVAAAGYVVIAALTLARLLRYPDRFRADLLSHAKGFAFTTAVAATEVMGTSSALVFGWWTLATVLWVVGVALWVVLLYPPLIAVVLRVDKPEIGVGINGTWFLLTVSTQSISVLGALLAPRLQNPLVAFVAVTFFGLGMLLYVVVMTMVFTRWTFHRLSPDEEDPPIWIAAGAVAITTLAGSNLLLGAGADPLLQRVAPAVELLTLMAWATATFWLPLMVAIGVWRHVVHRVPLRYHPSYWSLVFPIGMYSLATARMRTALDLGFLAWVPPVALGWALLAWLATFAGLVHTLVRRPEEAVR</sequence>
<dbReference type="Proteomes" id="UP000321685">
    <property type="component" value="Unassembled WGS sequence"/>
</dbReference>
<evidence type="ECO:0000256" key="7">
    <source>
        <dbReference type="ARBA" id="ARBA00023136"/>
    </source>
</evidence>
<dbReference type="PANTHER" id="PTHR31686">
    <property type="match status" value="1"/>
</dbReference>
<evidence type="ECO:0000256" key="8">
    <source>
        <dbReference type="SAM" id="Phobius"/>
    </source>
</evidence>
<dbReference type="CDD" id="cd09319">
    <property type="entry name" value="TDT_like_1"/>
    <property type="match status" value="1"/>
</dbReference>
<comment type="caution">
    <text evidence="9">The sequence shown here is derived from an EMBL/GenBank/DDBJ whole genome shotgun (WGS) entry which is preliminary data.</text>
</comment>
<organism evidence="9 10">
    <name type="scientific">Pseudonocardia sulfidoxydans NBRC 16205</name>
    <dbReference type="NCBI Taxonomy" id="1223511"/>
    <lineage>
        <taxon>Bacteria</taxon>
        <taxon>Bacillati</taxon>
        <taxon>Actinomycetota</taxon>
        <taxon>Actinomycetes</taxon>
        <taxon>Pseudonocardiales</taxon>
        <taxon>Pseudonocardiaceae</taxon>
        <taxon>Pseudonocardia</taxon>
    </lineage>
</organism>
<feature type="transmembrane region" description="Helical" evidence="8">
    <location>
        <begin position="323"/>
        <end position="343"/>
    </location>
</feature>